<name>A0A9Q8WHL8_9PEZI</name>
<organism evidence="2 3">
    <name type="scientific">Colletotrichum lupini</name>
    <dbReference type="NCBI Taxonomy" id="145971"/>
    <lineage>
        <taxon>Eukaryota</taxon>
        <taxon>Fungi</taxon>
        <taxon>Dikarya</taxon>
        <taxon>Ascomycota</taxon>
        <taxon>Pezizomycotina</taxon>
        <taxon>Sordariomycetes</taxon>
        <taxon>Hypocreomycetidae</taxon>
        <taxon>Glomerellales</taxon>
        <taxon>Glomerellaceae</taxon>
        <taxon>Colletotrichum</taxon>
        <taxon>Colletotrichum acutatum species complex</taxon>
    </lineage>
</organism>
<proteinExistence type="predicted"/>
<dbReference type="RefSeq" id="XP_049144562.1">
    <property type="nucleotide sequence ID" value="XM_049287419.1"/>
</dbReference>
<dbReference type="AlphaFoldDB" id="A0A9Q8WHL8"/>
<evidence type="ECO:0000256" key="1">
    <source>
        <dbReference type="SAM" id="MobiDB-lite"/>
    </source>
</evidence>
<dbReference type="KEGG" id="clup:CLUP02_08430"/>
<dbReference type="GeneID" id="73342429"/>
<dbReference type="EMBL" id="CP019476">
    <property type="protein sequence ID" value="UQC82940.1"/>
    <property type="molecule type" value="Genomic_DNA"/>
</dbReference>
<evidence type="ECO:0000313" key="2">
    <source>
        <dbReference type="EMBL" id="UQC82940.1"/>
    </source>
</evidence>
<dbReference type="Proteomes" id="UP000830671">
    <property type="component" value="Chromosome 4"/>
</dbReference>
<feature type="compositionally biased region" description="Pro residues" evidence="1">
    <location>
        <begin position="155"/>
        <end position="165"/>
    </location>
</feature>
<accession>A0A9Q8WHL8</accession>
<keyword evidence="3" id="KW-1185">Reference proteome</keyword>
<gene>
    <name evidence="2" type="ORF">CLUP02_08430</name>
</gene>
<evidence type="ECO:0000313" key="3">
    <source>
        <dbReference type="Proteomes" id="UP000830671"/>
    </source>
</evidence>
<sequence>MASMLRQIAVPVGSFTEPDLPPSMMGCGPTLWHVPKYVSGIRGCHHSVTTLLFLYTVVNKIPSIIFTPSSRIQLKPRTPHLVRAARSPVNFGDLHLHPIAVSELSSRKQGIRTSCVLHCSLAVRSSGVQFTESSLPVPELEPSECGKNAAARPDCPAPADPPDGPPAERAGNPGPTNTLSCLNQDSQYLGIPLLNPICHSHGHWQGLYMVSDIPSCRPRPGLDLGIHDVSFRPIASETIPQGSSPSLPKYLIILPSASKGVI</sequence>
<reference evidence="2" key="1">
    <citation type="journal article" date="2021" name="Mol. Plant Microbe Interact.">
        <title>Complete Genome Sequence of the Plant-Pathogenic Fungus Colletotrichum lupini.</title>
        <authorList>
            <person name="Baroncelli R."/>
            <person name="Pensec F."/>
            <person name="Da Lio D."/>
            <person name="Boufleur T."/>
            <person name="Vicente I."/>
            <person name="Sarrocco S."/>
            <person name="Picot A."/>
            <person name="Baraldi E."/>
            <person name="Sukno S."/>
            <person name="Thon M."/>
            <person name="Le Floch G."/>
        </authorList>
    </citation>
    <scope>NUCLEOTIDE SEQUENCE</scope>
    <source>
        <strain evidence="2">IMI 504893</strain>
    </source>
</reference>
<protein>
    <submittedName>
        <fullName evidence="2">Uncharacterized protein</fullName>
    </submittedName>
</protein>
<feature type="region of interest" description="Disordered" evidence="1">
    <location>
        <begin position="138"/>
        <end position="178"/>
    </location>
</feature>